<sequence>MTQPPATPKPDRRQIGLTALILFQCACVLFFVADVIEDVRIAGWDTLHDGHILPEIGATLGIILGIAFEIRYLMRLLRKQAHLERQMSVAAGALNEVMEGYFREWKLTPSEQDIAAFTIKGYAIAEIAVFRGSAEATVKTHLNAIYRKAGVSGRGQLVSLLIEDLLRAPLMGEKPPIPAAAKEPTAEAG</sequence>
<dbReference type="InterPro" id="IPR000792">
    <property type="entry name" value="Tscrpt_reg_LuxR_C"/>
</dbReference>
<dbReference type="RefSeq" id="WP_215507897.1">
    <property type="nucleotide sequence ID" value="NZ_CP076361.1"/>
</dbReference>
<organism evidence="3 4">
    <name type="scientific">Gemmobacter fulvus</name>
    <dbReference type="NCBI Taxonomy" id="2840474"/>
    <lineage>
        <taxon>Bacteria</taxon>
        <taxon>Pseudomonadati</taxon>
        <taxon>Pseudomonadota</taxon>
        <taxon>Alphaproteobacteria</taxon>
        <taxon>Rhodobacterales</taxon>
        <taxon>Paracoccaceae</taxon>
        <taxon>Gemmobacter</taxon>
    </lineage>
</organism>
<dbReference type="CDD" id="cd06170">
    <property type="entry name" value="LuxR_C_like"/>
    <property type="match status" value="1"/>
</dbReference>
<dbReference type="Gene3D" id="1.10.10.10">
    <property type="entry name" value="Winged helix-like DNA-binding domain superfamily/Winged helix DNA-binding domain"/>
    <property type="match status" value="1"/>
</dbReference>
<proteinExistence type="predicted"/>
<evidence type="ECO:0000313" key="4">
    <source>
        <dbReference type="Proteomes" id="UP000679352"/>
    </source>
</evidence>
<dbReference type="SUPFAM" id="SSF46894">
    <property type="entry name" value="C-terminal effector domain of the bipartite response regulators"/>
    <property type="match status" value="1"/>
</dbReference>
<dbReference type="SMART" id="SM00421">
    <property type="entry name" value="HTH_LUXR"/>
    <property type="match status" value="1"/>
</dbReference>
<keyword evidence="1" id="KW-0472">Membrane</keyword>
<name>A0A975P985_9RHOB</name>
<dbReference type="AlphaFoldDB" id="A0A975P985"/>
<keyword evidence="1" id="KW-0812">Transmembrane</keyword>
<dbReference type="Pfam" id="PF00196">
    <property type="entry name" value="GerE"/>
    <property type="match status" value="1"/>
</dbReference>
<dbReference type="EMBL" id="CP076361">
    <property type="protein sequence ID" value="QWK90776.1"/>
    <property type="molecule type" value="Genomic_DNA"/>
</dbReference>
<protein>
    <submittedName>
        <fullName evidence="3">Helix-turn-helix transcriptional regulator</fullName>
    </submittedName>
</protein>
<evidence type="ECO:0000256" key="1">
    <source>
        <dbReference type="SAM" id="Phobius"/>
    </source>
</evidence>
<evidence type="ECO:0000313" key="3">
    <source>
        <dbReference type="EMBL" id="QWK90776.1"/>
    </source>
</evidence>
<dbReference type="InterPro" id="IPR036388">
    <property type="entry name" value="WH-like_DNA-bd_sf"/>
</dbReference>
<dbReference type="GO" id="GO:0006355">
    <property type="term" value="P:regulation of DNA-templated transcription"/>
    <property type="evidence" value="ECO:0007669"/>
    <property type="project" value="InterPro"/>
</dbReference>
<feature type="domain" description="HTH luxR-type" evidence="2">
    <location>
        <begin position="104"/>
        <end position="161"/>
    </location>
</feature>
<gene>
    <name evidence="3" type="ORF">KM031_02355</name>
</gene>
<keyword evidence="1" id="KW-1133">Transmembrane helix</keyword>
<dbReference type="GO" id="GO:0003677">
    <property type="term" value="F:DNA binding"/>
    <property type="evidence" value="ECO:0007669"/>
    <property type="project" value="InterPro"/>
</dbReference>
<feature type="transmembrane region" description="Helical" evidence="1">
    <location>
        <begin position="56"/>
        <end position="74"/>
    </location>
</feature>
<dbReference type="KEGG" id="gfu:KM031_02355"/>
<feature type="transmembrane region" description="Helical" evidence="1">
    <location>
        <begin position="15"/>
        <end position="36"/>
    </location>
</feature>
<dbReference type="Proteomes" id="UP000679352">
    <property type="component" value="Chromosome"/>
</dbReference>
<dbReference type="InterPro" id="IPR016032">
    <property type="entry name" value="Sig_transdc_resp-reg_C-effctor"/>
</dbReference>
<reference evidence="3" key="1">
    <citation type="submission" date="2021-06" db="EMBL/GenBank/DDBJ databases">
        <title>Direct submission.</title>
        <authorList>
            <person name="Lee C.-S."/>
            <person name="Jin L."/>
        </authorList>
    </citation>
    <scope>NUCLEOTIDE SEQUENCE</scope>
    <source>
        <strain evidence="3">Con5</strain>
    </source>
</reference>
<keyword evidence="4" id="KW-1185">Reference proteome</keyword>
<accession>A0A975P985</accession>
<evidence type="ECO:0000259" key="2">
    <source>
        <dbReference type="SMART" id="SM00421"/>
    </source>
</evidence>